<gene>
    <name evidence="2" type="ORF">ElyMa_004399800</name>
</gene>
<accession>A0AAV4HA52</accession>
<comment type="caution">
    <text evidence="2">The sequence shown here is derived from an EMBL/GenBank/DDBJ whole genome shotgun (WGS) entry which is preliminary data.</text>
</comment>
<dbReference type="EMBL" id="BMAT01008883">
    <property type="protein sequence ID" value="GFR94315.1"/>
    <property type="molecule type" value="Genomic_DNA"/>
</dbReference>
<evidence type="ECO:0000313" key="3">
    <source>
        <dbReference type="Proteomes" id="UP000762676"/>
    </source>
</evidence>
<protein>
    <submittedName>
        <fullName evidence="2">Uncharacterized protein</fullName>
    </submittedName>
</protein>
<proteinExistence type="predicted"/>
<evidence type="ECO:0000313" key="2">
    <source>
        <dbReference type="EMBL" id="GFR94315.1"/>
    </source>
</evidence>
<name>A0AAV4HA52_9GAST</name>
<sequence>MFSLFLSDMKTAIDCLHSKPTTCNRILLERELEQLGFSQLTQDQKTQPTETFPQENARTVADKRAKRHRKQNLQNSWMKENHHASEADPDRTTRRSFR</sequence>
<evidence type="ECO:0000256" key="1">
    <source>
        <dbReference type="SAM" id="MobiDB-lite"/>
    </source>
</evidence>
<dbReference type="Proteomes" id="UP000762676">
    <property type="component" value="Unassembled WGS sequence"/>
</dbReference>
<feature type="compositionally biased region" description="Polar residues" evidence="1">
    <location>
        <begin position="39"/>
        <end position="57"/>
    </location>
</feature>
<organism evidence="2 3">
    <name type="scientific">Elysia marginata</name>
    <dbReference type="NCBI Taxonomy" id="1093978"/>
    <lineage>
        <taxon>Eukaryota</taxon>
        <taxon>Metazoa</taxon>
        <taxon>Spiralia</taxon>
        <taxon>Lophotrochozoa</taxon>
        <taxon>Mollusca</taxon>
        <taxon>Gastropoda</taxon>
        <taxon>Heterobranchia</taxon>
        <taxon>Euthyneura</taxon>
        <taxon>Panpulmonata</taxon>
        <taxon>Sacoglossa</taxon>
        <taxon>Placobranchoidea</taxon>
        <taxon>Plakobranchidae</taxon>
        <taxon>Elysia</taxon>
    </lineage>
</organism>
<feature type="compositionally biased region" description="Basic and acidic residues" evidence="1">
    <location>
        <begin position="79"/>
        <end position="98"/>
    </location>
</feature>
<keyword evidence="3" id="KW-1185">Reference proteome</keyword>
<reference evidence="2 3" key="1">
    <citation type="journal article" date="2021" name="Elife">
        <title>Chloroplast acquisition without the gene transfer in kleptoplastic sea slugs, Plakobranchus ocellatus.</title>
        <authorList>
            <person name="Maeda T."/>
            <person name="Takahashi S."/>
            <person name="Yoshida T."/>
            <person name="Shimamura S."/>
            <person name="Takaki Y."/>
            <person name="Nagai Y."/>
            <person name="Toyoda A."/>
            <person name="Suzuki Y."/>
            <person name="Arimoto A."/>
            <person name="Ishii H."/>
            <person name="Satoh N."/>
            <person name="Nishiyama T."/>
            <person name="Hasebe M."/>
            <person name="Maruyama T."/>
            <person name="Minagawa J."/>
            <person name="Obokata J."/>
            <person name="Shigenobu S."/>
        </authorList>
    </citation>
    <scope>NUCLEOTIDE SEQUENCE [LARGE SCALE GENOMIC DNA]</scope>
</reference>
<feature type="region of interest" description="Disordered" evidence="1">
    <location>
        <begin position="39"/>
        <end position="98"/>
    </location>
</feature>
<dbReference type="AlphaFoldDB" id="A0AAV4HA52"/>